<feature type="transmembrane region" description="Helical" evidence="6">
    <location>
        <begin position="471"/>
        <end position="490"/>
    </location>
</feature>
<feature type="transmembrane region" description="Helical" evidence="6">
    <location>
        <begin position="300"/>
        <end position="324"/>
    </location>
</feature>
<name>A0A098BPN2_9NOCA</name>
<accession>A0A098BPN2</accession>
<evidence type="ECO:0000256" key="1">
    <source>
        <dbReference type="ARBA" id="ARBA00004141"/>
    </source>
</evidence>
<dbReference type="InterPro" id="IPR013525">
    <property type="entry name" value="ABC2_TM"/>
</dbReference>
<evidence type="ECO:0000256" key="6">
    <source>
        <dbReference type="SAM" id="Phobius"/>
    </source>
</evidence>
<evidence type="ECO:0000313" key="9">
    <source>
        <dbReference type="Proteomes" id="UP000042997"/>
    </source>
</evidence>
<feature type="transmembrane region" description="Helical" evidence="6">
    <location>
        <begin position="551"/>
        <end position="584"/>
    </location>
</feature>
<feature type="transmembrane region" description="Helical" evidence="6">
    <location>
        <begin position="223"/>
        <end position="242"/>
    </location>
</feature>
<feature type="transmembrane region" description="Helical" evidence="6">
    <location>
        <begin position="614"/>
        <end position="634"/>
    </location>
</feature>
<keyword evidence="2 6" id="KW-0812">Transmembrane</keyword>
<protein>
    <recommendedName>
        <fullName evidence="7">ABC-2 type transporter transmembrane domain-containing protein</fullName>
    </recommendedName>
</protein>
<dbReference type="GO" id="GO:0140359">
    <property type="term" value="F:ABC-type transporter activity"/>
    <property type="evidence" value="ECO:0007669"/>
    <property type="project" value="InterPro"/>
</dbReference>
<feature type="transmembrane region" description="Helical" evidence="6">
    <location>
        <begin position="520"/>
        <end position="539"/>
    </location>
</feature>
<evidence type="ECO:0000256" key="5">
    <source>
        <dbReference type="SAM" id="MobiDB-lite"/>
    </source>
</evidence>
<evidence type="ECO:0000313" key="8">
    <source>
        <dbReference type="EMBL" id="CDZ90172.1"/>
    </source>
</evidence>
<feature type="transmembrane region" description="Helical" evidence="6">
    <location>
        <begin position="363"/>
        <end position="381"/>
    </location>
</feature>
<comment type="subcellular location">
    <subcellularLocation>
        <location evidence="1">Membrane</location>
        <topology evidence="1">Multi-pass membrane protein</topology>
    </subcellularLocation>
</comment>
<feature type="transmembrane region" description="Helical" evidence="6">
    <location>
        <begin position="336"/>
        <end position="356"/>
    </location>
</feature>
<dbReference type="EMBL" id="CCSD01000079">
    <property type="protein sequence ID" value="CDZ90172.1"/>
    <property type="molecule type" value="Genomic_DNA"/>
</dbReference>
<keyword evidence="4 6" id="KW-0472">Membrane</keyword>
<reference evidence="8 9" key="1">
    <citation type="journal article" date="2014" name="Genome Announc.">
        <title>Draft Genome Sequence of Propane- and Butane-Oxidizing Actinobacterium Rhodococcus ruber IEGM 231.</title>
        <authorList>
            <person name="Ivshina I.B."/>
            <person name="Kuyukina M.S."/>
            <person name="Krivoruchko A.V."/>
            <person name="Barbe V."/>
            <person name="Fischer C."/>
        </authorList>
    </citation>
    <scope>NUCLEOTIDE SEQUENCE [LARGE SCALE GENOMIC DNA]</scope>
</reference>
<feature type="domain" description="ABC-2 type transporter transmembrane" evidence="7">
    <location>
        <begin position="287"/>
        <end position="432"/>
    </location>
</feature>
<dbReference type="AlphaFoldDB" id="A0A098BPN2"/>
<evidence type="ECO:0000259" key="7">
    <source>
        <dbReference type="Pfam" id="PF12698"/>
    </source>
</evidence>
<evidence type="ECO:0000256" key="4">
    <source>
        <dbReference type="ARBA" id="ARBA00023136"/>
    </source>
</evidence>
<feature type="transmembrane region" description="Helical" evidence="6">
    <location>
        <begin position="414"/>
        <end position="439"/>
    </location>
</feature>
<sequence>MAATAPHPGVARGGPGAAPRGGCRAGGGERLGQVDADEDSRRGPAGRCRLCAPSAAAGLLPATAGGLRTAHVRRALRVVRSGVPDEPGGCAPLARPPVRHVGVRPLRRHPCRPVVGRDAGEIEPGAGAAGRSGGVAAGRAVCRVRLGYLSAVLGDRGAASAGGPLGVDHQSFRGGRAAVRSHRRSAGGPDGAAMSLAPTVRSAVGDVRALIGRFLADYVRNPVNLLVLVIVPVVFVIVAAGAMADAARLLGGAGGPAVETATAGWAAGFLAGIAMYFQINAARAADRRLVSAGLTARRLVLARLGTGVVLAVLVSAVALLALAVRVGIDAPVRVTVGTVMFAMIYLAIGAVVGALVPNPVNGTVLILFVWIVDVFFGPAIGSAERVATRGFPTHFVTLWMVDVPSRHGGKVGDLGWALVWMAGALLVGAVVVTTTVGGVRRSGGLSGRAGRADRFAVGLDMGLRDWRRNPVLWVLLVVVPIVFIALSKAMTVPEFGMFSLVEDGRTVTEVFWLPDVHAGTMTPIAIASLSALAGLFVVLDARSGDRRLSLAGFGAGVLLAVRLTVIAVAAVVVTASSLLVTAAVFDARQWGLYAAGNLLLALTYGLVGVCLGPLFGRVGGVFIAFLVPFVDLGIGQSPMLRPQPSQWAQTLPGYGATRMILDGGLTDSFDAAGPLLAALGWLVGLTAVAAWLFRRAPASPPRPGSGL</sequence>
<feature type="transmembrane region" description="Helical" evidence="6">
    <location>
        <begin position="671"/>
        <end position="693"/>
    </location>
</feature>
<feature type="compositionally biased region" description="Low complexity" evidence="5">
    <location>
        <begin position="1"/>
        <end position="10"/>
    </location>
</feature>
<feature type="transmembrane region" description="Helical" evidence="6">
    <location>
        <begin position="590"/>
        <end position="607"/>
    </location>
</feature>
<feature type="region of interest" description="Disordered" evidence="5">
    <location>
        <begin position="1"/>
        <end position="44"/>
    </location>
</feature>
<gene>
    <name evidence="8" type="ORF">RHRU231_660018</name>
</gene>
<keyword evidence="3 6" id="KW-1133">Transmembrane helix</keyword>
<evidence type="ECO:0000256" key="2">
    <source>
        <dbReference type="ARBA" id="ARBA00022692"/>
    </source>
</evidence>
<dbReference type="Proteomes" id="UP000042997">
    <property type="component" value="Unassembled WGS sequence"/>
</dbReference>
<organism evidence="8 9">
    <name type="scientific">Rhodococcus ruber</name>
    <dbReference type="NCBI Taxonomy" id="1830"/>
    <lineage>
        <taxon>Bacteria</taxon>
        <taxon>Bacillati</taxon>
        <taxon>Actinomycetota</taxon>
        <taxon>Actinomycetes</taxon>
        <taxon>Mycobacteriales</taxon>
        <taxon>Nocardiaceae</taxon>
        <taxon>Rhodococcus</taxon>
    </lineage>
</organism>
<proteinExistence type="predicted"/>
<evidence type="ECO:0000256" key="3">
    <source>
        <dbReference type="ARBA" id="ARBA00022989"/>
    </source>
</evidence>
<dbReference type="GO" id="GO:0016020">
    <property type="term" value="C:membrane"/>
    <property type="evidence" value="ECO:0007669"/>
    <property type="project" value="UniProtKB-SubCell"/>
</dbReference>
<dbReference type="Pfam" id="PF12698">
    <property type="entry name" value="ABC2_membrane_3"/>
    <property type="match status" value="1"/>
</dbReference>
<feature type="transmembrane region" description="Helical" evidence="6">
    <location>
        <begin position="262"/>
        <end position="279"/>
    </location>
</feature>